<dbReference type="InterPro" id="IPR000182">
    <property type="entry name" value="GNAT_dom"/>
</dbReference>
<protein>
    <recommendedName>
        <fullName evidence="2">N-acetyltransferase domain-containing protein</fullName>
    </recommendedName>
</protein>
<evidence type="ECO:0000313" key="3">
    <source>
        <dbReference type="EMBL" id="TQN31000.1"/>
    </source>
</evidence>
<sequence>MDTTYANEEQQNGERGTGANNTARTDVREASPQDIDAIVELGGQRRERYQRHAARPWSPVADARNRHRTRLEELVDDPRSVALVAVRDGKLRGYLCCTLVTPPDLYEPGGPVGRVEDFAVSGSREWTLSAQALFAAVRRRLRESGAVSVLVTTDGCDSAERAFLWRMGMSLESEQYRMSVE</sequence>
<dbReference type="RefSeq" id="WP_141922278.1">
    <property type="nucleotide sequence ID" value="NZ_VFQC01000001.1"/>
</dbReference>
<dbReference type="PROSITE" id="PS51186">
    <property type="entry name" value="GNAT"/>
    <property type="match status" value="1"/>
</dbReference>
<evidence type="ECO:0000259" key="2">
    <source>
        <dbReference type="PROSITE" id="PS51186"/>
    </source>
</evidence>
<name>A0A543NGX5_9ACTN</name>
<dbReference type="Proteomes" id="UP000317422">
    <property type="component" value="Unassembled WGS sequence"/>
</dbReference>
<feature type="compositionally biased region" description="Polar residues" evidence="1">
    <location>
        <begin position="1"/>
        <end position="24"/>
    </location>
</feature>
<dbReference type="AlphaFoldDB" id="A0A543NGX5"/>
<evidence type="ECO:0000313" key="4">
    <source>
        <dbReference type="Proteomes" id="UP000317422"/>
    </source>
</evidence>
<feature type="region of interest" description="Disordered" evidence="1">
    <location>
        <begin position="1"/>
        <end position="34"/>
    </location>
</feature>
<dbReference type="SUPFAM" id="SSF55729">
    <property type="entry name" value="Acyl-CoA N-acyltransferases (Nat)"/>
    <property type="match status" value="1"/>
</dbReference>
<dbReference type="OrthoDB" id="3436673at2"/>
<dbReference type="InterPro" id="IPR016181">
    <property type="entry name" value="Acyl_CoA_acyltransferase"/>
</dbReference>
<dbReference type="GO" id="GO:0016747">
    <property type="term" value="F:acyltransferase activity, transferring groups other than amino-acyl groups"/>
    <property type="evidence" value="ECO:0007669"/>
    <property type="project" value="InterPro"/>
</dbReference>
<accession>A0A543NGX5</accession>
<comment type="caution">
    <text evidence="3">The sequence shown here is derived from an EMBL/GenBank/DDBJ whole genome shotgun (WGS) entry which is preliminary data.</text>
</comment>
<keyword evidence="4" id="KW-1185">Reference proteome</keyword>
<feature type="domain" description="N-acetyltransferase" evidence="2">
    <location>
        <begin position="25"/>
        <end position="181"/>
    </location>
</feature>
<proteinExistence type="predicted"/>
<dbReference type="Gene3D" id="3.40.630.30">
    <property type="match status" value="1"/>
</dbReference>
<gene>
    <name evidence="3" type="ORF">FHX37_0889</name>
</gene>
<reference evidence="3 4" key="1">
    <citation type="submission" date="2019-06" db="EMBL/GenBank/DDBJ databases">
        <title>Sequencing the genomes of 1000 actinobacteria strains.</title>
        <authorList>
            <person name="Klenk H.-P."/>
        </authorList>
    </citation>
    <scope>NUCLEOTIDE SEQUENCE [LARGE SCALE GENOMIC DNA]</scope>
    <source>
        <strain evidence="3 4">DSM 45015</strain>
    </source>
</reference>
<organism evidence="3 4">
    <name type="scientific">Haloactinospora alba</name>
    <dbReference type="NCBI Taxonomy" id="405555"/>
    <lineage>
        <taxon>Bacteria</taxon>
        <taxon>Bacillati</taxon>
        <taxon>Actinomycetota</taxon>
        <taxon>Actinomycetes</taxon>
        <taxon>Streptosporangiales</taxon>
        <taxon>Nocardiopsidaceae</taxon>
        <taxon>Haloactinospora</taxon>
    </lineage>
</organism>
<evidence type="ECO:0000256" key="1">
    <source>
        <dbReference type="SAM" id="MobiDB-lite"/>
    </source>
</evidence>
<dbReference type="EMBL" id="VFQC01000001">
    <property type="protein sequence ID" value="TQN31000.1"/>
    <property type="molecule type" value="Genomic_DNA"/>
</dbReference>